<evidence type="ECO:0000313" key="3">
    <source>
        <dbReference type="Proteomes" id="UP000055048"/>
    </source>
</evidence>
<accession>A0A0V0TYM7</accession>
<proteinExistence type="predicted"/>
<sequence length="93" mass="10716">MSGAISAFAVLHRKAKNILLVVQMMFTFINDSLWNKWAVNLAPCPFHRKVSHLELPRNGTKMRSVYLCPFSIISIYEEQLFKSTVENILIYIA</sequence>
<dbReference type="EMBL" id="JYDJ01000103">
    <property type="protein sequence ID" value="KRX44129.1"/>
    <property type="molecule type" value="Genomic_DNA"/>
</dbReference>
<dbReference type="AlphaFoldDB" id="A0A0V0TYM7"/>
<name>A0A0V0TYM7_9BILA</name>
<protein>
    <submittedName>
        <fullName evidence="2">Uncharacterized protein</fullName>
    </submittedName>
</protein>
<dbReference type="Proteomes" id="UP000055048">
    <property type="component" value="Unassembled WGS sequence"/>
</dbReference>
<gene>
    <name evidence="1" type="ORF">T05_14067</name>
    <name evidence="2" type="ORF">T05_4831</name>
</gene>
<dbReference type="EMBL" id="JYDJ01000474">
    <property type="protein sequence ID" value="KRX35115.1"/>
    <property type="molecule type" value="Genomic_DNA"/>
</dbReference>
<evidence type="ECO:0000313" key="2">
    <source>
        <dbReference type="EMBL" id="KRX44129.1"/>
    </source>
</evidence>
<evidence type="ECO:0000313" key="1">
    <source>
        <dbReference type="EMBL" id="KRX35115.1"/>
    </source>
</evidence>
<reference evidence="2 3" key="1">
    <citation type="submission" date="2015-01" db="EMBL/GenBank/DDBJ databases">
        <title>Evolution of Trichinella species and genotypes.</title>
        <authorList>
            <person name="Korhonen P.K."/>
            <person name="Edoardo P."/>
            <person name="Giuseppe L.R."/>
            <person name="Gasser R.B."/>
        </authorList>
    </citation>
    <scope>NUCLEOTIDE SEQUENCE [LARGE SCALE GENOMIC DNA]</scope>
    <source>
        <strain evidence="2">ISS417</strain>
    </source>
</reference>
<comment type="caution">
    <text evidence="2">The sequence shown here is derived from an EMBL/GenBank/DDBJ whole genome shotgun (WGS) entry which is preliminary data.</text>
</comment>
<organism evidence="2 3">
    <name type="scientific">Trichinella murrelli</name>
    <dbReference type="NCBI Taxonomy" id="144512"/>
    <lineage>
        <taxon>Eukaryota</taxon>
        <taxon>Metazoa</taxon>
        <taxon>Ecdysozoa</taxon>
        <taxon>Nematoda</taxon>
        <taxon>Enoplea</taxon>
        <taxon>Dorylaimia</taxon>
        <taxon>Trichinellida</taxon>
        <taxon>Trichinellidae</taxon>
        <taxon>Trichinella</taxon>
    </lineage>
</organism>
<keyword evidence="3" id="KW-1185">Reference proteome</keyword>